<accession>A0A0U3PL49</accession>
<feature type="region of interest" description="Disordered" evidence="1">
    <location>
        <begin position="1"/>
        <end position="51"/>
    </location>
</feature>
<evidence type="ECO:0000256" key="1">
    <source>
        <dbReference type="SAM" id="MobiDB-lite"/>
    </source>
</evidence>
<sequence length="306" mass="33047">MATDAPRSIPDPDPRKRISDNDKAHQRRTSEMERGAPQRSMSISDDTGRGIRVDENGFRTVNAAGDTVGIFQTSDGTFVIKDAAGTPMARFGELLSDPGNFGGEIWDDINSVWVKLVTGASTSWAAVTGKPTTFAPTAHTHAGSDVTSTVALADGSAYAFNNNVAGTTFYAVWVGNDGGNHLGKNTSSMRYKENVRPYGVDPAKVLQLEPKIFDRKPVRIPTPEGQEGPDQMVTGATDEYGLIAEEVHQLVPEIVVWYDDQIDGIRYDLLALALLDVAKDQDRQLKEHTEQIAALQAAVEAMGGTL</sequence>
<dbReference type="RefSeq" id="WP_058932165.1">
    <property type="nucleotide sequence ID" value="NZ_CP013747.1"/>
</dbReference>
<dbReference type="PROSITE" id="PS51688">
    <property type="entry name" value="ICA"/>
    <property type="match status" value="1"/>
</dbReference>
<dbReference type="Pfam" id="PF13884">
    <property type="entry name" value="Peptidase_S74"/>
    <property type="match status" value="1"/>
</dbReference>
<feature type="domain" description="Peptidase S74" evidence="2">
    <location>
        <begin position="187"/>
        <end position="292"/>
    </location>
</feature>
<dbReference type="InterPro" id="IPR030392">
    <property type="entry name" value="S74_ICA"/>
</dbReference>
<evidence type="ECO:0000313" key="4">
    <source>
        <dbReference type="Proteomes" id="UP000065151"/>
    </source>
</evidence>
<evidence type="ECO:0000313" key="3">
    <source>
        <dbReference type="EMBL" id="ALV43112.1"/>
    </source>
</evidence>
<feature type="compositionally biased region" description="Basic and acidic residues" evidence="1">
    <location>
        <begin position="10"/>
        <end position="36"/>
    </location>
</feature>
<name>A0A0U3PL49_9MICC</name>
<dbReference type="EMBL" id="CP013747">
    <property type="protein sequence ID" value="ALV43112.1"/>
    <property type="molecule type" value="Genomic_DNA"/>
</dbReference>
<reference evidence="3 4" key="1">
    <citation type="submission" date="2015-12" db="EMBL/GenBank/DDBJ databases">
        <authorList>
            <person name="Shamseldin A."/>
            <person name="Moawad H."/>
            <person name="Abd El-Rahim W.M."/>
            <person name="Sadowsky M.J."/>
        </authorList>
    </citation>
    <scope>NUCLEOTIDE SEQUENCE [LARGE SCALE GENOMIC DNA]</scope>
    <source>
        <strain evidence="3 4">Ar51</strain>
    </source>
</reference>
<gene>
    <name evidence="3" type="ORF">AU252_19730</name>
</gene>
<dbReference type="STRING" id="121292.AU252_19730"/>
<protein>
    <recommendedName>
        <fullName evidence="2">Peptidase S74 domain-containing protein</fullName>
    </recommendedName>
</protein>
<dbReference type="Proteomes" id="UP000065151">
    <property type="component" value="Chromosome"/>
</dbReference>
<evidence type="ECO:0000259" key="2">
    <source>
        <dbReference type="PROSITE" id="PS51688"/>
    </source>
</evidence>
<dbReference type="KEGG" id="psul:AU252_19730"/>
<dbReference type="AlphaFoldDB" id="A0A0U3PL49"/>
<proteinExistence type="predicted"/>
<organism evidence="3">
    <name type="scientific">Pseudarthrobacter sulfonivorans</name>
    <dbReference type="NCBI Taxonomy" id="121292"/>
    <lineage>
        <taxon>Bacteria</taxon>
        <taxon>Bacillati</taxon>
        <taxon>Actinomycetota</taxon>
        <taxon>Actinomycetes</taxon>
        <taxon>Micrococcales</taxon>
        <taxon>Micrococcaceae</taxon>
        <taxon>Pseudarthrobacter</taxon>
    </lineage>
</organism>